<dbReference type="InterPro" id="IPR011011">
    <property type="entry name" value="Znf_FYVE_PHD"/>
</dbReference>
<evidence type="ECO:0000256" key="3">
    <source>
        <dbReference type="PROSITE-ProRule" id="PRU00175"/>
    </source>
</evidence>
<dbReference type="SUPFAM" id="SSF57850">
    <property type="entry name" value="RING/U-box"/>
    <property type="match status" value="1"/>
</dbReference>
<dbReference type="SMART" id="SM00184">
    <property type="entry name" value="RING"/>
    <property type="match status" value="1"/>
</dbReference>
<proteinExistence type="predicted"/>
<gene>
    <name evidence="6" type="ORF">CAMP_LOCUS16914</name>
</gene>
<dbReference type="SUPFAM" id="SSF57903">
    <property type="entry name" value="FYVE/PHD zinc finger"/>
    <property type="match status" value="1"/>
</dbReference>
<reference evidence="6" key="1">
    <citation type="submission" date="2022-11" db="EMBL/GenBank/DDBJ databases">
        <authorList>
            <person name="Kikuchi T."/>
        </authorList>
    </citation>
    <scope>NUCLEOTIDE SEQUENCE</scope>
    <source>
        <strain evidence="6">PS1010</strain>
    </source>
</reference>
<feature type="compositionally biased region" description="Polar residues" evidence="4">
    <location>
        <begin position="160"/>
        <end position="172"/>
    </location>
</feature>
<dbReference type="EMBL" id="CANHGI010000006">
    <property type="protein sequence ID" value="CAI5454277.1"/>
    <property type="molecule type" value="Genomic_DNA"/>
</dbReference>
<evidence type="ECO:0000313" key="6">
    <source>
        <dbReference type="EMBL" id="CAI5454277.1"/>
    </source>
</evidence>
<dbReference type="PROSITE" id="PS50089">
    <property type="entry name" value="ZF_RING_2"/>
    <property type="match status" value="1"/>
</dbReference>
<evidence type="ECO:0000256" key="4">
    <source>
        <dbReference type="SAM" id="MobiDB-lite"/>
    </source>
</evidence>
<dbReference type="InterPro" id="IPR001841">
    <property type="entry name" value="Znf_RING"/>
</dbReference>
<keyword evidence="2" id="KW-0862">Zinc</keyword>
<feature type="domain" description="RING-type" evidence="5">
    <location>
        <begin position="12"/>
        <end position="61"/>
    </location>
</feature>
<organism evidence="6 7">
    <name type="scientific">Caenorhabditis angaria</name>
    <dbReference type="NCBI Taxonomy" id="860376"/>
    <lineage>
        <taxon>Eukaryota</taxon>
        <taxon>Metazoa</taxon>
        <taxon>Ecdysozoa</taxon>
        <taxon>Nematoda</taxon>
        <taxon>Chromadorea</taxon>
        <taxon>Rhabditida</taxon>
        <taxon>Rhabditina</taxon>
        <taxon>Rhabditomorpha</taxon>
        <taxon>Rhabditoidea</taxon>
        <taxon>Rhabditidae</taxon>
        <taxon>Peloderinae</taxon>
        <taxon>Caenorhabditis</taxon>
    </lineage>
</organism>
<accession>A0A9P1J0Z7</accession>
<sequence length="184" mass="21104">MDNHNQYPHHPCPVCEKHLDHRSNEIVKPLLCMHHFHKKCILKKCKESGRARQIARCPVCNRALYKFIVLAKNENGEKNFKFVNTNGRNVQSRYQMKENVCKYCFIGNLFDNQLCCSKCDAIWHKFCGPETTATTETGELLCNECDSSTNEQEPEEVAGPSNSQKQETPSSSQKKKACLETYIS</sequence>
<dbReference type="Proteomes" id="UP001152747">
    <property type="component" value="Unassembled WGS sequence"/>
</dbReference>
<comment type="caution">
    <text evidence="6">The sequence shown here is derived from an EMBL/GenBank/DDBJ whole genome shotgun (WGS) entry which is preliminary data.</text>
</comment>
<evidence type="ECO:0000256" key="2">
    <source>
        <dbReference type="ARBA" id="ARBA00022833"/>
    </source>
</evidence>
<keyword evidence="7" id="KW-1185">Reference proteome</keyword>
<dbReference type="AlphaFoldDB" id="A0A9P1J0Z7"/>
<feature type="region of interest" description="Disordered" evidence="4">
    <location>
        <begin position="145"/>
        <end position="184"/>
    </location>
</feature>
<dbReference type="Gene3D" id="3.30.40.10">
    <property type="entry name" value="Zinc/RING finger domain, C3HC4 (zinc finger)"/>
    <property type="match status" value="2"/>
</dbReference>
<keyword evidence="1 3" id="KW-0479">Metal-binding</keyword>
<evidence type="ECO:0000259" key="5">
    <source>
        <dbReference type="PROSITE" id="PS50089"/>
    </source>
</evidence>
<dbReference type="InterPro" id="IPR013083">
    <property type="entry name" value="Znf_RING/FYVE/PHD"/>
</dbReference>
<name>A0A9P1J0Z7_9PELO</name>
<evidence type="ECO:0000256" key="1">
    <source>
        <dbReference type="ARBA" id="ARBA00022771"/>
    </source>
</evidence>
<dbReference type="GO" id="GO:0008270">
    <property type="term" value="F:zinc ion binding"/>
    <property type="evidence" value="ECO:0007669"/>
    <property type="project" value="UniProtKB-KW"/>
</dbReference>
<dbReference type="OrthoDB" id="8062037at2759"/>
<keyword evidence="1 3" id="KW-0863">Zinc-finger</keyword>
<evidence type="ECO:0000313" key="7">
    <source>
        <dbReference type="Proteomes" id="UP001152747"/>
    </source>
</evidence>
<protein>
    <recommendedName>
        <fullName evidence="5">RING-type domain-containing protein</fullName>
    </recommendedName>
</protein>